<evidence type="ECO:0000313" key="1">
    <source>
        <dbReference type="EMBL" id="CAE2234678.1"/>
    </source>
</evidence>
<organism evidence="1">
    <name type="scientific">Odontella aurita</name>
    <dbReference type="NCBI Taxonomy" id="265563"/>
    <lineage>
        <taxon>Eukaryota</taxon>
        <taxon>Sar</taxon>
        <taxon>Stramenopiles</taxon>
        <taxon>Ochrophyta</taxon>
        <taxon>Bacillariophyta</taxon>
        <taxon>Mediophyceae</taxon>
        <taxon>Biddulphiophycidae</taxon>
        <taxon>Eupodiscales</taxon>
        <taxon>Odontellaceae</taxon>
        <taxon>Odontella</taxon>
    </lineage>
</organism>
<gene>
    <name evidence="1" type="ORF">OAUR00152_LOCUS13322</name>
</gene>
<dbReference type="EMBL" id="HBKQ01019737">
    <property type="protein sequence ID" value="CAE2234678.1"/>
    <property type="molecule type" value="Transcribed_RNA"/>
</dbReference>
<dbReference type="AlphaFoldDB" id="A0A7S4IN97"/>
<proteinExistence type="predicted"/>
<sequence length="114" mass="12394">MNHELSIKRTTHGSKHQETGRMLNHMGVKMGQMDTTQEFMALAALEEALINLQGSVGPGDEETAVACHNTWVLLDNVRIRQKVPNATKKTSAQASRAALASVGMKRNIINALTA</sequence>
<reference evidence="1" key="1">
    <citation type="submission" date="2021-01" db="EMBL/GenBank/DDBJ databases">
        <authorList>
            <person name="Corre E."/>
            <person name="Pelletier E."/>
            <person name="Niang G."/>
            <person name="Scheremetjew M."/>
            <person name="Finn R."/>
            <person name="Kale V."/>
            <person name="Holt S."/>
            <person name="Cochrane G."/>
            <person name="Meng A."/>
            <person name="Brown T."/>
            <person name="Cohen L."/>
        </authorList>
    </citation>
    <scope>NUCLEOTIDE SEQUENCE</scope>
    <source>
        <strain evidence="1">Isolate 1302-5</strain>
    </source>
</reference>
<accession>A0A7S4IN97</accession>
<protein>
    <submittedName>
        <fullName evidence="1">Uncharacterized protein</fullName>
    </submittedName>
</protein>
<name>A0A7S4IN97_9STRA</name>